<keyword evidence="1" id="KW-0175">Coiled coil</keyword>
<keyword evidence="3" id="KW-0808">Transferase</keyword>
<dbReference type="Proteomes" id="UP000005267">
    <property type="component" value="Chromosome"/>
</dbReference>
<dbReference type="InterPro" id="IPR029063">
    <property type="entry name" value="SAM-dependent_MTases_sf"/>
</dbReference>
<dbReference type="PANTHER" id="PTHR34203:SF15">
    <property type="entry name" value="SLL1173 PROTEIN"/>
    <property type="match status" value="1"/>
</dbReference>
<dbReference type="Pfam" id="PF05050">
    <property type="entry name" value="Methyltransf_21"/>
    <property type="match status" value="1"/>
</dbReference>
<dbReference type="STRING" id="1036672.TKWG_23350"/>
<dbReference type="SUPFAM" id="SSF53335">
    <property type="entry name" value="S-adenosyl-L-methionine-dependent methyltransferases"/>
    <property type="match status" value="1"/>
</dbReference>
<proteinExistence type="predicted"/>
<dbReference type="Gene3D" id="3.40.50.150">
    <property type="entry name" value="Vaccinia Virus protein VP39"/>
    <property type="match status" value="1"/>
</dbReference>
<keyword evidence="3" id="KW-0489">Methyltransferase</keyword>
<accession>I3UGX9</accession>
<dbReference type="AlphaFoldDB" id="I3UGX9"/>
<evidence type="ECO:0000313" key="3">
    <source>
        <dbReference type="EMBL" id="AFK64267.1"/>
    </source>
</evidence>
<dbReference type="NCBIfam" id="TIGR01444">
    <property type="entry name" value="fkbM_fam"/>
    <property type="match status" value="1"/>
</dbReference>
<protein>
    <submittedName>
        <fullName evidence="3">FkbM family methyltransferase</fullName>
    </submittedName>
</protein>
<evidence type="ECO:0000259" key="2">
    <source>
        <dbReference type="Pfam" id="PF05050"/>
    </source>
</evidence>
<dbReference type="GO" id="GO:0008168">
    <property type="term" value="F:methyltransferase activity"/>
    <property type="evidence" value="ECO:0007669"/>
    <property type="project" value="UniProtKB-KW"/>
</dbReference>
<dbReference type="PANTHER" id="PTHR34203">
    <property type="entry name" value="METHYLTRANSFERASE, FKBM FAMILY PROTEIN"/>
    <property type="match status" value="1"/>
</dbReference>
<evidence type="ECO:0000256" key="1">
    <source>
        <dbReference type="SAM" id="Coils"/>
    </source>
</evidence>
<reference evidence="3 4" key="1">
    <citation type="journal article" date="2011" name="J. Bacteriol.">
        <title>Whole-genome shotgun sequencing of the sulfur-oxidizing chemoautotroph Tetrathiobacter kashmirensis.</title>
        <authorList>
            <person name="Ghosh W."/>
            <person name="George A."/>
            <person name="Agarwal A."/>
            <person name="Raj P."/>
            <person name="Alam M."/>
            <person name="Pyne P."/>
            <person name="Das Gupta S.K."/>
        </authorList>
    </citation>
    <scope>NUCLEOTIDE SEQUENCE [LARGE SCALE GENOMIC DNA]</scope>
    <source>
        <strain evidence="3 4">WT001</strain>
    </source>
</reference>
<feature type="domain" description="Methyltransferase FkbM" evidence="2">
    <location>
        <begin position="6"/>
        <end position="152"/>
    </location>
</feature>
<name>I3UGX9_ADVKW</name>
<organism evidence="3 4">
    <name type="scientific">Advenella kashmirensis (strain DSM 17095 / LMG 22695 / WT001)</name>
    <name type="common">Tetrathiobacter kashmirensis</name>
    <dbReference type="NCBI Taxonomy" id="1036672"/>
    <lineage>
        <taxon>Bacteria</taxon>
        <taxon>Pseudomonadati</taxon>
        <taxon>Pseudomonadota</taxon>
        <taxon>Betaproteobacteria</taxon>
        <taxon>Burkholderiales</taxon>
        <taxon>Alcaligenaceae</taxon>
    </lineage>
</organism>
<reference evidence="4" key="2">
    <citation type="journal article" date="2013" name="PLoS ONE">
        <title>Genome implosion elicits host-confinement in Alcaligenaceae: evidence from the comparative genomics of Tetrathiobacter kashmirensis, a pathogen in the making.</title>
        <authorList>
            <person name="Ghosh W."/>
            <person name="Alam M."/>
            <person name="Roy C."/>
            <person name="Pyne P."/>
            <person name="George A."/>
            <person name="Chakraborty R."/>
            <person name="Majumder S."/>
            <person name="Agarwal A."/>
            <person name="Chakraborty S."/>
            <person name="Majumdar S."/>
            <person name="Gupta S.K."/>
        </authorList>
    </citation>
    <scope>NUCLEOTIDE SEQUENCE [LARGE SCALE GENOMIC DNA]</scope>
    <source>
        <strain evidence="4">WT001</strain>
    </source>
</reference>
<gene>
    <name evidence="3" type="ordered locus">TKWG_23350</name>
</gene>
<dbReference type="InterPro" id="IPR006342">
    <property type="entry name" value="FkbM_mtfrase"/>
</dbReference>
<dbReference type="InterPro" id="IPR052514">
    <property type="entry name" value="SAM-dependent_MTase"/>
</dbReference>
<dbReference type="KEGG" id="aka:TKWG_23350"/>
<keyword evidence="4" id="KW-1185">Reference proteome</keyword>
<evidence type="ECO:0000313" key="4">
    <source>
        <dbReference type="Proteomes" id="UP000005267"/>
    </source>
</evidence>
<dbReference type="EMBL" id="CP003555">
    <property type="protein sequence ID" value="AFK64267.1"/>
    <property type="molecule type" value="Genomic_DNA"/>
</dbReference>
<sequence>MHSSGCGANIGNHTFYLAQVMGCQVIAFEANDELAHAMDITASEAGLEEKVTVYAFALGAKPGFAEFDHAIPENLGGQSLRTGTGRIKVRTLDSFGISAPVSAIKIDVEGMELEVLKGGKKVIESNLPMLYVESQTKESFIEISSYLNTLGYCYRNTFNATPTHLFIHKTKLNDDDHMALSALNRVEHEYDLLAANQRIKKDLVDCQMKYREICQLSSSLKSENERLQEQLQVNTAAADQTDIIRLQTELDQAKRKEASADQLIERLRDEIARERSEKEFQAQQLSQRSHAGSADIELRERLTAEVERLGAENRSQKALLDGQQALKSALEDSKKKREEMSFILENTQSEVAQLQAEKGKLLAVIKEKDEDAAELSTEKTAAVADRERQTACCD</sequence>
<dbReference type="GO" id="GO:0032259">
    <property type="term" value="P:methylation"/>
    <property type="evidence" value="ECO:0007669"/>
    <property type="project" value="UniProtKB-KW"/>
</dbReference>
<dbReference type="HOGENOM" id="CLU_699478_0_0_4"/>
<feature type="coiled-coil region" evidence="1">
    <location>
        <begin position="236"/>
        <end position="364"/>
    </location>
</feature>
<dbReference type="RefSeq" id="WP_014752358.1">
    <property type="nucleotide sequence ID" value="NC_017964.1"/>
</dbReference>
<dbReference type="OrthoDB" id="101857at2"/>